<sequence>MNSRHDDWDPCLTLILDTTTSVPTTLRVTTYMATNAANMLEPHQSSRNIWNTFVRGIRSDTMEKSTKLANNFSFFLKAVV</sequence>
<accession>A0A5B7E4J9</accession>
<dbReference type="EMBL" id="VSRR010001898">
    <property type="protein sequence ID" value="MPC28349.1"/>
    <property type="molecule type" value="Genomic_DNA"/>
</dbReference>
<organism evidence="1 2">
    <name type="scientific">Portunus trituberculatus</name>
    <name type="common">Swimming crab</name>
    <name type="synonym">Neptunus trituberculatus</name>
    <dbReference type="NCBI Taxonomy" id="210409"/>
    <lineage>
        <taxon>Eukaryota</taxon>
        <taxon>Metazoa</taxon>
        <taxon>Ecdysozoa</taxon>
        <taxon>Arthropoda</taxon>
        <taxon>Crustacea</taxon>
        <taxon>Multicrustacea</taxon>
        <taxon>Malacostraca</taxon>
        <taxon>Eumalacostraca</taxon>
        <taxon>Eucarida</taxon>
        <taxon>Decapoda</taxon>
        <taxon>Pleocyemata</taxon>
        <taxon>Brachyura</taxon>
        <taxon>Eubrachyura</taxon>
        <taxon>Portunoidea</taxon>
        <taxon>Portunidae</taxon>
        <taxon>Portuninae</taxon>
        <taxon>Portunus</taxon>
    </lineage>
</organism>
<dbReference type="AlphaFoldDB" id="A0A5B7E4J9"/>
<gene>
    <name evidence="1" type="ORF">E2C01_021551</name>
</gene>
<protein>
    <submittedName>
        <fullName evidence="1">Uncharacterized protein</fullName>
    </submittedName>
</protein>
<proteinExistence type="predicted"/>
<name>A0A5B7E4J9_PORTR</name>
<dbReference type="Proteomes" id="UP000324222">
    <property type="component" value="Unassembled WGS sequence"/>
</dbReference>
<comment type="caution">
    <text evidence="1">The sequence shown here is derived from an EMBL/GenBank/DDBJ whole genome shotgun (WGS) entry which is preliminary data.</text>
</comment>
<evidence type="ECO:0000313" key="1">
    <source>
        <dbReference type="EMBL" id="MPC28349.1"/>
    </source>
</evidence>
<keyword evidence="2" id="KW-1185">Reference proteome</keyword>
<evidence type="ECO:0000313" key="2">
    <source>
        <dbReference type="Proteomes" id="UP000324222"/>
    </source>
</evidence>
<reference evidence="1 2" key="1">
    <citation type="submission" date="2019-05" db="EMBL/GenBank/DDBJ databases">
        <title>Another draft genome of Portunus trituberculatus and its Hox gene families provides insights of decapod evolution.</title>
        <authorList>
            <person name="Jeong J.-H."/>
            <person name="Song I."/>
            <person name="Kim S."/>
            <person name="Choi T."/>
            <person name="Kim D."/>
            <person name="Ryu S."/>
            <person name="Kim W."/>
        </authorList>
    </citation>
    <scope>NUCLEOTIDE SEQUENCE [LARGE SCALE GENOMIC DNA]</scope>
    <source>
        <tissue evidence="1">Muscle</tissue>
    </source>
</reference>